<evidence type="ECO:0000313" key="1">
    <source>
        <dbReference type="EMBL" id="ELR58384.1"/>
    </source>
</evidence>
<reference evidence="1 2" key="1">
    <citation type="journal article" date="2012" name="Nat. Genet.">
        <title>The yak genome and adaptation to life at high altitude.</title>
        <authorList>
            <person name="Qiu Q."/>
            <person name="Zhang G."/>
            <person name="Ma T."/>
            <person name="Qian W."/>
            <person name="Wang J."/>
            <person name="Ye Z."/>
            <person name="Cao C."/>
            <person name="Hu Q."/>
            <person name="Kim J."/>
            <person name="Larkin D.M."/>
            <person name="Auvil L."/>
            <person name="Capitanu B."/>
            <person name="Ma J."/>
            <person name="Lewin H.A."/>
            <person name="Qian X."/>
            <person name="Lang Y."/>
            <person name="Zhou R."/>
            <person name="Wang L."/>
            <person name="Wang K."/>
            <person name="Xia J."/>
            <person name="Liao S."/>
            <person name="Pan S."/>
            <person name="Lu X."/>
            <person name="Hou H."/>
            <person name="Wang Y."/>
            <person name="Zang X."/>
            <person name="Yin Y."/>
            <person name="Ma H."/>
            <person name="Zhang J."/>
            <person name="Wang Z."/>
            <person name="Zhang Y."/>
            <person name="Zhang D."/>
            <person name="Yonezawa T."/>
            <person name="Hasegawa M."/>
            <person name="Zhong Y."/>
            <person name="Liu W."/>
            <person name="Zhang Y."/>
            <person name="Huang Z."/>
            <person name="Zhang S."/>
            <person name="Long R."/>
            <person name="Yang H."/>
            <person name="Wang J."/>
            <person name="Lenstra J.A."/>
            <person name="Cooper D.N."/>
            <person name="Wu Y."/>
            <person name="Wang J."/>
            <person name="Shi P."/>
            <person name="Wang J."/>
            <person name="Liu J."/>
        </authorList>
    </citation>
    <scope>NUCLEOTIDE SEQUENCE [LARGE SCALE GENOMIC DNA]</scope>
    <source>
        <strain evidence="2">yakQH1</strain>
    </source>
</reference>
<evidence type="ECO:0000313" key="2">
    <source>
        <dbReference type="Proteomes" id="UP000011080"/>
    </source>
</evidence>
<gene>
    <name evidence="1" type="ORF">M91_16545</name>
</gene>
<sequence length="101" mass="11336">MWPLSHKAAHDHSSIEMSAASIQGLQATYNQVLDEVGVPPENLRPLYNHPAGPTVFFSGLQLQNEDWCALNQLAWPDLQKNSAQLKLLFWLQGLFGQDTHL</sequence>
<dbReference type="EMBL" id="JH880843">
    <property type="protein sequence ID" value="ELR58384.1"/>
    <property type="molecule type" value="Genomic_DNA"/>
</dbReference>
<dbReference type="AlphaFoldDB" id="L8ISE1"/>
<name>L8ISE1_9CETA</name>
<dbReference type="Proteomes" id="UP000011080">
    <property type="component" value="Unassembled WGS sequence"/>
</dbReference>
<protein>
    <submittedName>
        <fullName evidence="1">Brain protein 44</fullName>
    </submittedName>
</protein>
<organism evidence="1 2">
    <name type="scientific">Bos mutus</name>
    <name type="common">wild yak</name>
    <dbReference type="NCBI Taxonomy" id="72004"/>
    <lineage>
        <taxon>Eukaryota</taxon>
        <taxon>Metazoa</taxon>
        <taxon>Chordata</taxon>
        <taxon>Craniata</taxon>
        <taxon>Vertebrata</taxon>
        <taxon>Euteleostomi</taxon>
        <taxon>Mammalia</taxon>
        <taxon>Eutheria</taxon>
        <taxon>Laurasiatheria</taxon>
        <taxon>Artiodactyla</taxon>
        <taxon>Ruminantia</taxon>
        <taxon>Pecora</taxon>
        <taxon>Bovidae</taxon>
        <taxon>Bovinae</taxon>
        <taxon>Bos</taxon>
    </lineage>
</organism>
<accession>L8ISE1</accession>
<proteinExistence type="predicted"/>